<keyword evidence="3 8" id="KW-1134">Transmembrane beta strand</keyword>
<reference evidence="12 13" key="1">
    <citation type="submission" date="2018-09" db="EMBL/GenBank/DDBJ databases">
        <title>Genomic Encyclopedia of Type Strains, Phase III (KMG-III): the genomes of soil and plant-associated and newly described type strains.</title>
        <authorList>
            <person name="Whitman W."/>
        </authorList>
    </citation>
    <scope>NUCLEOTIDE SEQUENCE [LARGE SCALE GENOMIC DNA]</scope>
    <source>
        <strain evidence="12 13">CECT 7938</strain>
    </source>
</reference>
<evidence type="ECO:0000259" key="11">
    <source>
        <dbReference type="Pfam" id="PF07715"/>
    </source>
</evidence>
<accession>A0A420BEW0</accession>
<dbReference type="AlphaFoldDB" id="A0A420BEW0"/>
<evidence type="ECO:0000313" key="13">
    <source>
        <dbReference type="Proteomes" id="UP000286246"/>
    </source>
</evidence>
<feature type="domain" description="TonB-dependent receptor plug" evidence="11">
    <location>
        <begin position="222"/>
        <end position="325"/>
    </location>
</feature>
<dbReference type="Gene3D" id="2.170.130.10">
    <property type="entry name" value="TonB-dependent receptor, plug domain"/>
    <property type="match status" value="1"/>
</dbReference>
<dbReference type="SUPFAM" id="SSF56935">
    <property type="entry name" value="Porins"/>
    <property type="match status" value="1"/>
</dbReference>
<organism evidence="12 13">
    <name type="scientific">Sphingobacterium detergens</name>
    <dbReference type="NCBI Taxonomy" id="1145106"/>
    <lineage>
        <taxon>Bacteria</taxon>
        <taxon>Pseudomonadati</taxon>
        <taxon>Bacteroidota</taxon>
        <taxon>Sphingobacteriia</taxon>
        <taxon>Sphingobacteriales</taxon>
        <taxon>Sphingobacteriaceae</taxon>
        <taxon>Sphingobacterium</taxon>
    </lineage>
</organism>
<dbReference type="InterPro" id="IPR037066">
    <property type="entry name" value="Plug_dom_sf"/>
</dbReference>
<dbReference type="InterPro" id="IPR000531">
    <property type="entry name" value="Beta-barrel_TonB"/>
</dbReference>
<evidence type="ECO:0000256" key="7">
    <source>
        <dbReference type="ARBA" id="ARBA00023237"/>
    </source>
</evidence>
<sequence length="1153" mass="129576">MKNNLHGQVFFVRKSSTIKYALMTKLTLALTFAFTVKVFGISTKAQEKVSLKIRNTDLKTVLKTIEKQTKVKFIYFDNVVDDKNLPLISVENQNWNNALAPLLNRFQLRMENTSENTYVITVNAKSLQGLDIKGKVVDRQGFPLSGVTLVEKDKDRGTSTNDKGEFTLRVSGPNAVLLVSNVGFISQEVSVSQSFMAITLQEDLTSLEEVVVVGYGTQKRANLTGSVASVDMEKVLGDRPVTSSSQALQGALPGLQVTFGGGRPGTSTELNIRGLPSINGGSPLVLVDNVPMNMDDVNPKDILNVTVLKDAAAASIYGARAAFGVILITTKKGTRNQPTSINYSSNLTWSRPSTLPEKATPLEFVQALKDFGNSSNWAGQNVDTWLELLKEYQTNPSKYADGIAEINNTKYPLKEYDLYNEVFQTGFEHLHNLSIRGGSEKIAYRLSGMYSNEDGIMITKKDSYSRYNFNAFVNAELFKNFNASVNVFYKKDNRLTPANMGEMFYRALTFGSYLNPGETVDNDGKTIPYGTPNNYLRYEDAARRYEENLRLFGKLEYNPLPGWNITAEYTFSKNNLNNKNAQNRNRYMNPNNFNTEYLFNQDFYTRSNSQTDYNALNFYTSYSRAIADHNLKVLVGTNYEKSYIESFSATRYGILSPNSPSLGTSTGTQNTSDSFGQYAVLGYFGRINYDYKNRYLLELNGRLDGSSRFLKDSRFGFFPSVSAGWNVAEEGFMEHLKNSIPMLKFRASYGEIGNQVVLGLDKNQVYFPAIPQMTTGNANWIDPNTGIRYLTINPPNLISSTFSWEKVRTLNLGVDIALFNSKLNGSFDWFRRQTIGMLYQGADLPAVLGSAPPFQNVTDLESKGWELELSWKDKIKDFKYSFTFNLSDNRAFITKINNSAGLIDGYYKGKEIGEIWGYVSNGYYTNDDFQPNTLDANLMNGKLKEGIPFFKGVAQNPGDMKYADLNQDGIIFNGTNTVSDPGDMKIIGNSNRRFQFGLNSNFSYKNIDLSVFIQGVGKRDIWLDNFLMWPYNNQFGTLYKGNLDYWTPENTDATYARIYANAGLNTSANRRRQTKYLSDASYLRVRNITVGYTVDNKILRSKVVNNIKFFVSGENLFKADHMPRGMEADGEDIGSGGIYPFLKKYSFGVNVTF</sequence>
<dbReference type="InterPro" id="IPR008969">
    <property type="entry name" value="CarboxyPept-like_regulatory"/>
</dbReference>
<keyword evidence="2 8" id="KW-0813">Transport</keyword>
<evidence type="ECO:0000256" key="2">
    <source>
        <dbReference type="ARBA" id="ARBA00022448"/>
    </source>
</evidence>
<dbReference type="InterPro" id="IPR023997">
    <property type="entry name" value="TonB-dep_OMP_SusC/RagA_CS"/>
</dbReference>
<dbReference type="InterPro" id="IPR012910">
    <property type="entry name" value="Plug_dom"/>
</dbReference>
<evidence type="ECO:0000256" key="4">
    <source>
        <dbReference type="ARBA" id="ARBA00022692"/>
    </source>
</evidence>
<dbReference type="Proteomes" id="UP000286246">
    <property type="component" value="Unassembled WGS sequence"/>
</dbReference>
<keyword evidence="6 8" id="KW-0472">Membrane</keyword>
<dbReference type="Gene3D" id="2.40.170.20">
    <property type="entry name" value="TonB-dependent receptor, beta-barrel domain"/>
    <property type="match status" value="1"/>
</dbReference>
<evidence type="ECO:0000313" key="12">
    <source>
        <dbReference type="EMBL" id="RKE55237.1"/>
    </source>
</evidence>
<keyword evidence="5 9" id="KW-0798">TonB box</keyword>
<dbReference type="Pfam" id="PF00593">
    <property type="entry name" value="TonB_dep_Rec_b-barrel"/>
    <property type="match status" value="1"/>
</dbReference>
<name>A0A420BEW0_SPHD1</name>
<evidence type="ECO:0000259" key="10">
    <source>
        <dbReference type="Pfam" id="PF00593"/>
    </source>
</evidence>
<evidence type="ECO:0000256" key="9">
    <source>
        <dbReference type="RuleBase" id="RU003357"/>
    </source>
</evidence>
<dbReference type="SUPFAM" id="SSF49464">
    <property type="entry name" value="Carboxypeptidase regulatory domain-like"/>
    <property type="match status" value="1"/>
</dbReference>
<dbReference type="Pfam" id="PF13715">
    <property type="entry name" value="CarbopepD_reg_2"/>
    <property type="match status" value="1"/>
</dbReference>
<dbReference type="GO" id="GO:0009279">
    <property type="term" value="C:cell outer membrane"/>
    <property type="evidence" value="ECO:0007669"/>
    <property type="project" value="UniProtKB-SubCell"/>
</dbReference>
<comment type="subcellular location">
    <subcellularLocation>
        <location evidence="1 8">Cell outer membrane</location>
        <topology evidence="1 8">Multi-pass membrane protein</topology>
    </subcellularLocation>
</comment>
<dbReference type="PROSITE" id="PS52016">
    <property type="entry name" value="TONB_DEPENDENT_REC_3"/>
    <property type="match status" value="1"/>
</dbReference>
<evidence type="ECO:0000256" key="5">
    <source>
        <dbReference type="ARBA" id="ARBA00023077"/>
    </source>
</evidence>
<evidence type="ECO:0000256" key="8">
    <source>
        <dbReference type="PROSITE-ProRule" id="PRU01360"/>
    </source>
</evidence>
<keyword evidence="4 8" id="KW-0812">Transmembrane</keyword>
<dbReference type="InterPro" id="IPR039426">
    <property type="entry name" value="TonB-dep_rcpt-like"/>
</dbReference>
<dbReference type="Pfam" id="PF07715">
    <property type="entry name" value="Plug"/>
    <property type="match status" value="1"/>
</dbReference>
<evidence type="ECO:0000256" key="1">
    <source>
        <dbReference type="ARBA" id="ARBA00004571"/>
    </source>
</evidence>
<dbReference type="EMBL" id="RAPY01000001">
    <property type="protein sequence ID" value="RKE55237.1"/>
    <property type="molecule type" value="Genomic_DNA"/>
</dbReference>
<dbReference type="NCBIfam" id="TIGR04057">
    <property type="entry name" value="SusC_RagA_signa"/>
    <property type="match status" value="1"/>
</dbReference>
<evidence type="ECO:0000256" key="6">
    <source>
        <dbReference type="ARBA" id="ARBA00023136"/>
    </source>
</evidence>
<protein>
    <submittedName>
        <fullName evidence="12">TonB-linked SusC/RagA family outer membrane protein</fullName>
    </submittedName>
</protein>
<gene>
    <name evidence="12" type="ORF">DFQ12_0067</name>
</gene>
<keyword evidence="7 8" id="KW-0998">Cell outer membrane</keyword>
<dbReference type="NCBIfam" id="TIGR04056">
    <property type="entry name" value="OMP_RagA_SusC"/>
    <property type="match status" value="1"/>
</dbReference>
<proteinExistence type="inferred from homology"/>
<dbReference type="InterPro" id="IPR036942">
    <property type="entry name" value="Beta-barrel_TonB_sf"/>
</dbReference>
<evidence type="ECO:0000256" key="3">
    <source>
        <dbReference type="ARBA" id="ARBA00022452"/>
    </source>
</evidence>
<comment type="similarity">
    <text evidence="8 9">Belongs to the TonB-dependent receptor family.</text>
</comment>
<keyword evidence="13" id="KW-1185">Reference proteome</keyword>
<dbReference type="InterPro" id="IPR023996">
    <property type="entry name" value="TonB-dep_OMP_SusC/RagA"/>
</dbReference>
<comment type="caution">
    <text evidence="12">The sequence shown here is derived from an EMBL/GenBank/DDBJ whole genome shotgun (WGS) entry which is preliminary data.</text>
</comment>
<feature type="domain" description="TonB-dependent receptor-like beta-barrel" evidence="10">
    <location>
        <begin position="499"/>
        <end position="910"/>
    </location>
</feature>
<dbReference type="OrthoDB" id="604358at2"/>